<evidence type="ECO:0000313" key="1">
    <source>
        <dbReference type="EMBL" id="USV55842.1"/>
    </source>
</evidence>
<gene>
    <name evidence="1" type="ORF">NHF51_10700</name>
</gene>
<dbReference type="EMBL" id="CP099717">
    <property type="protein sequence ID" value="USV55842.1"/>
    <property type="molecule type" value="Genomic_DNA"/>
</dbReference>
<accession>A0AAE9MDS7</accession>
<keyword evidence="2" id="KW-1185">Reference proteome</keyword>
<dbReference type="AlphaFoldDB" id="A0AAE9MDS7"/>
<reference evidence="1" key="1">
    <citation type="submission" date="2022-06" db="EMBL/GenBank/DDBJ databases">
        <title>Complete Genome of Aeromonas sp. Strain SOD01 Isolated from an Urban Freshwater Stream.</title>
        <authorList>
            <person name="Williams L.E."/>
            <person name="Brysgel T."/>
            <person name="Capestro E.M."/>
            <person name="Foltz G.V."/>
            <person name="Gardner A.E."/>
            <person name="Ingrassia J."/>
            <person name="Peterson E."/>
            <person name="Arruda J."/>
            <person name="Flaherty I."/>
            <person name="Hunt M."/>
            <person name="Pappas G."/>
            <person name="Ramsaran S."/>
            <person name="Rocha M."/>
        </authorList>
    </citation>
    <scope>NUCLEOTIDE SEQUENCE</scope>
    <source>
        <strain evidence="1">SOD01</strain>
    </source>
</reference>
<proteinExistence type="predicted"/>
<dbReference type="Proteomes" id="UP001056890">
    <property type="component" value="Chromosome"/>
</dbReference>
<protein>
    <submittedName>
        <fullName evidence="1">Uncharacterized protein</fullName>
    </submittedName>
</protein>
<organism evidence="1 2">
    <name type="scientific">Aeromonas encheleia</name>
    <dbReference type="NCBI Taxonomy" id="73010"/>
    <lineage>
        <taxon>Bacteria</taxon>
        <taxon>Pseudomonadati</taxon>
        <taxon>Pseudomonadota</taxon>
        <taxon>Gammaproteobacteria</taxon>
        <taxon>Aeromonadales</taxon>
        <taxon>Aeromonadaceae</taxon>
        <taxon>Aeromonas</taxon>
    </lineage>
</organism>
<evidence type="ECO:0000313" key="2">
    <source>
        <dbReference type="Proteomes" id="UP001056890"/>
    </source>
</evidence>
<name>A0AAE9MDS7_9GAMM</name>
<dbReference type="RefSeq" id="WP_252994376.1">
    <property type="nucleotide sequence ID" value="NZ_CP099717.1"/>
</dbReference>
<sequence length="64" mass="7625">MAYFTVAEAVETYTTKYETLTTAIIRAQCMRATSRTKQRFDFWDQVVTILKSKKPKKKNKWDKE</sequence>